<sequence length="238" mass="25275">MHLRRETPRRGSQWPGDGQAPPSCSLHVPLHANVQAGPDKPCDASQHGLSSNGNLVFIYRFPSLPKQRFCMGHQPGLAMGCLSADLAAPYVPTGSIYLYWRKTYRCAVQNLNLSPPADPPASTGPQIQPDAYSLPSITGAHGPWTWVSDLSLGQPGAFEGFEGSPLSKKPPRFTASLGNSPDVTASSVGQCHSLSVCKEKALSKLASSLPVSVSTICHVTPKAGVHLRCPKPFGSLRG</sequence>
<accession>A0AAD9YDY6</accession>
<keyword evidence="3" id="KW-1185">Reference proteome</keyword>
<dbReference type="Proteomes" id="UP001281614">
    <property type="component" value="Unassembled WGS sequence"/>
</dbReference>
<name>A0AAD9YDY6_COLKA</name>
<dbReference type="AlphaFoldDB" id="A0AAD9YDY6"/>
<reference evidence="2" key="1">
    <citation type="submission" date="2023-02" db="EMBL/GenBank/DDBJ databases">
        <title>Colletotrichum kahawae CIFC_Que2 genome sequencing and assembly.</title>
        <authorList>
            <person name="Baroncelli R."/>
        </authorList>
    </citation>
    <scope>NUCLEOTIDE SEQUENCE</scope>
    <source>
        <strain evidence="2">CIFC_Que2</strain>
    </source>
</reference>
<comment type="caution">
    <text evidence="2">The sequence shown here is derived from an EMBL/GenBank/DDBJ whole genome shotgun (WGS) entry which is preliminary data.</text>
</comment>
<evidence type="ECO:0000313" key="2">
    <source>
        <dbReference type="EMBL" id="KAK2757769.1"/>
    </source>
</evidence>
<feature type="region of interest" description="Disordered" evidence="1">
    <location>
        <begin position="1"/>
        <end position="21"/>
    </location>
</feature>
<proteinExistence type="predicted"/>
<gene>
    <name evidence="2" type="ORF">CKAH01_16970</name>
</gene>
<dbReference type="EMBL" id="VYYT01000198">
    <property type="protein sequence ID" value="KAK2757769.1"/>
    <property type="molecule type" value="Genomic_DNA"/>
</dbReference>
<evidence type="ECO:0000256" key="1">
    <source>
        <dbReference type="SAM" id="MobiDB-lite"/>
    </source>
</evidence>
<evidence type="ECO:0000313" key="3">
    <source>
        <dbReference type="Proteomes" id="UP001281614"/>
    </source>
</evidence>
<organism evidence="2 3">
    <name type="scientific">Colletotrichum kahawae</name>
    <name type="common">Coffee berry disease fungus</name>
    <dbReference type="NCBI Taxonomy" id="34407"/>
    <lineage>
        <taxon>Eukaryota</taxon>
        <taxon>Fungi</taxon>
        <taxon>Dikarya</taxon>
        <taxon>Ascomycota</taxon>
        <taxon>Pezizomycotina</taxon>
        <taxon>Sordariomycetes</taxon>
        <taxon>Hypocreomycetidae</taxon>
        <taxon>Glomerellales</taxon>
        <taxon>Glomerellaceae</taxon>
        <taxon>Colletotrichum</taxon>
        <taxon>Colletotrichum gloeosporioides species complex</taxon>
    </lineage>
</organism>
<protein>
    <submittedName>
        <fullName evidence="2">Uncharacterized protein</fullName>
    </submittedName>
</protein>